<organism evidence="10 11">
    <name type="scientific">Umbra pygmaea</name>
    <name type="common">Eastern mudminnow</name>
    <dbReference type="NCBI Taxonomy" id="75934"/>
    <lineage>
        <taxon>Eukaryota</taxon>
        <taxon>Metazoa</taxon>
        <taxon>Chordata</taxon>
        <taxon>Craniata</taxon>
        <taxon>Vertebrata</taxon>
        <taxon>Euteleostomi</taxon>
        <taxon>Actinopterygii</taxon>
        <taxon>Neopterygii</taxon>
        <taxon>Teleostei</taxon>
        <taxon>Protacanthopterygii</taxon>
        <taxon>Esociformes</taxon>
        <taxon>Umbridae</taxon>
        <taxon>Umbra</taxon>
    </lineage>
</organism>
<feature type="chain" id="PRO_5044820337" evidence="7">
    <location>
        <begin position="25"/>
        <end position="447"/>
    </location>
</feature>
<feature type="transmembrane region" description="Helical" evidence="6">
    <location>
        <begin position="285"/>
        <end position="305"/>
    </location>
</feature>
<dbReference type="AlphaFoldDB" id="A0ABD0X6M3"/>
<evidence type="ECO:0000256" key="2">
    <source>
        <dbReference type="ARBA" id="ARBA00022692"/>
    </source>
</evidence>
<keyword evidence="2 6" id="KW-0812">Transmembrane</keyword>
<evidence type="ECO:0000259" key="8">
    <source>
        <dbReference type="Pfam" id="PF02931"/>
    </source>
</evidence>
<comment type="subcellular location">
    <subcellularLocation>
        <location evidence="1">Membrane</location>
        <topology evidence="1">Multi-pass membrane protein</topology>
    </subcellularLocation>
</comment>
<feature type="transmembrane region" description="Helical" evidence="6">
    <location>
        <begin position="251"/>
        <end position="273"/>
    </location>
</feature>
<dbReference type="InterPro" id="IPR036719">
    <property type="entry name" value="Neuro-gated_channel_TM_sf"/>
</dbReference>
<dbReference type="GO" id="GO:0016020">
    <property type="term" value="C:membrane"/>
    <property type="evidence" value="ECO:0007669"/>
    <property type="project" value="UniProtKB-SubCell"/>
</dbReference>
<protein>
    <submittedName>
        <fullName evidence="10">Uncharacterized protein</fullName>
    </submittedName>
</protein>
<dbReference type="Pfam" id="PF02931">
    <property type="entry name" value="Neur_chan_LBD"/>
    <property type="match status" value="1"/>
</dbReference>
<evidence type="ECO:0000256" key="7">
    <source>
        <dbReference type="SAM" id="SignalP"/>
    </source>
</evidence>
<evidence type="ECO:0000313" key="10">
    <source>
        <dbReference type="EMBL" id="KAL0993497.1"/>
    </source>
</evidence>
<evidence type="ECO:0000256" key="1">
    <source>
        <dbReference type="ARBA" id="ARBA00004141"/>
    </source>
</evidence>
<evidence type="ECO:0000313" key="11">
    <source>
        <dbReference type="Proteomes" id="UP001557470"/>
    </source>
</evidence>
<evidence type="ECO:0000256" key="4">
    <source>
        <dbReference type="ARBA" id="ARBA00023136"/>
    </source>
</evidence>
<evidence type="ECO:0000256" key="6">
    <source>
        <dbReference type="SAM" id="Phobius"/>
    </source>
</evidence>
<feature type="domain" description="Neurotransmitter-gated ion-channel ligand-binding" evidence="8">
    <location>
        <begin position="70"/>
        <end position="230"/>
    </location>
</feature>
<proteinExistence type="predicted"/>
<feature type="region of interest" description="Disordered" evidence="5">
    <location>
        <begin position="28"/>
        <end position="52"/>
    </location>
</feature>
<dbReference type="InterPro" id="IPR006202">
    <property type="entry name" value="Neur_chan_lig-bd"/>
</dbReference>
<evidence type="ECO:0000256" key="3">
    <source>
        <dbReference type="ARBA" id="ARBA00022989"/>
    </source>
</evidence>
<dbReference type="InterPro" id="IPR006201">
    <property type="entry name" value="Neur_channel"/>
</dbReference>
<dbReference type="EMBL" id="JAGEUA010000003">
    <property type="protein sequence ID" value="KAL0993497.1"/>
    <property type="molecule type" value="Genomic_DNA"/>
</dbReference>
<dbReference type="InterPro" id="IPR036734">
    <property type="entry name" value="Neur_chan_lig-bd_sf"/>
</dbReference>
<dbReference type="Pfam" id="PF02932">
    <property type="entry name" value="Neur_chan_memb"/>
    <property type="match status" value="1"/>
</dbReference>
<keyword evidence="11" id="KW-1185">Reference proteome</keyword>
<dbReference type="InterPro" id="IPR006029">
    <property type="entry name" value="Neurotrans-gated_channel_TM"/>
</dbReference>
<keyword evidence="3 6" id="KW-1133">Transmembrane helix</keyword>
<evidence type="ECO:0000259" key="9">
    <source>
        <dbReference type="Pfam" id="PF02932"/>
    </source>
</evidence>
<dbReference type="InterPro" id="IPR038050">
    <property type="entry name" value="Neuro_actylchol_rec"/>
</dbReference>
<feature type="compositionally biased region" description="Low complexity" evidence="5">
    <location>
        <begin position="31"/>
        <end position="52"/>
    </location>
</feature>
<dbReference type="Gene3D" id="2.70.170.10">
    <property type="entry name" value="Neurotransmitter-gated ion-channel ligand-binding domain"/>
    <property type="match status" value="1"/>
</dbReference>
<keyword evidence="4 6" id="KW-0472">Membrane</keyword>
<feature type="domain" description="Neurotransmitter-gated ion-channel transmembrane" evidence="9">
    <location>
        <begin position="256"/>
        <end position="328"/>
    </location>
</feature>
<dbReference type="Gene3D" id="1.20.58.390">
    <property type="entry name" value="Neurotransmitter-gated ion-channel transmembrane domain"/>
    <property type="match status" value="1"/>
</dbReference>
<dbReference type="PANTHER" id="PTHR18945">
    <property type="entry name" value="NEUROTRANSMITTER GATED ION CHANNEL"/>
    <property type="match status" value="1"/>
</dbReference>
<feature type="transmembrane region" description="Helical" evidence="6">
    <location>
        <begin position="311"/>
        <end position="328"/>
    </location>
</feature>
<dbReference type="SUPFAM" id="SSF63712">
    <property type="entry name" value="Nicotinic receptor ligand binding domain-like"/>
    <property type="match status" value="1"/>
</dbReference>
<keyword evidence="7" id="KW-0732">Signal</keyword>
<dbReference type="Proteomes" id="UP001557470">
    <property type="component" value="Unassembled WGS sequence"/>
</dbReference>
<feature type="compositionally biased region" description="Polar residues" evidence="5">
    <location>
        <begin position="352"/>
        <end position="364"/>
    </location>
</feature>
<evidence type="ECO:0000256" key="5">
    <source>
        <dbReference type="SAM" id="MobiDB-lite"/>
    </source>
</evidence>
<name>A0ABD0X6M3_UMBPY</name>
<feature type="region of interest" description="Disordered" evidence="5">
    <location>
        <begin position="352"/>
        <end position="373"/>
    </location>
</feature>
<reference evidence="10 11" key="1">
    <citation type="submission" date="2024-06" db="EMBL/GenBank/DDBJ databases">
        <authorList>
            <person name="Pan Q."/>
            <person name="Wen M."/>
            <person name="Jouanno E."/>
            <person name="Zahm M."/>
            <person name="Klopp C."/>
            <person name="Cabau C."/>
            <person name="Louis A."/>
            <person name="Berthelot C."/>
            <person name="Parey E."/>
            <person name="Roest Crollius H."/>
            <person name="Montfort J."/>
            <person name="Robinson-Rechavi M."/>
            <person name="Bouchez O."/>
            <person name="Lampietro C."/>
            <person name="Lopez Roques C."/>
            <person name="Donnadieu C."/>
            <person name="Postlethwait J."/>
            <person name="Bobe J."/>
            <person name="Verreycken H."/>
            <person name="Guiguen Y."/>
        </authorList>
    </citation>
    <scope>NUCLEOTIDE SEQUENCE [LARGE SCALE GENOMIC DNA]</scope>
    <source>
        <strain evidence="10">Up_M1</strain>
        <tissue evidence="10">Testis</tissue>
    </source>
</reference>
<comment type="caution">
    <text evidence="10">The sequence shown here is derived from an EMBL/GenBank/DDBJ whole genome shotgun (WGS) entry which is preliminary data.</text>
</comment>
<accession>A0ABD0X6M3</accession>
<feature type="signal peptide" evidence="7">
    <location>
        <begin position="1"/>
        <end position="24"/>
    </location>
</feature>
<gene>
    <name evidence="10" type="ORF">UPYG_G00108810</name>
</gene>
<dbReference type="SUPFAM" id="SSF90112">
    <property type="entry name" value="Neurotransmitter-gated ion-channel transmembrane pore"/>
    <property type="match status" value="1"/>
</dbReference>
<feature type="transmembrane region" description="Helical" evidence="6">
    <location>
        <begin position="412"/>
        <end position="434"/>
    </location>
</feature>
<sequence>MTLMEHSMIKQLLALLLTVMSASPVKLSNPTSTASSMVSWSDTSTSSSATPSSCTTRRCLASMLIDKEALTQPQSPKCISNISMPSIVYKTLSVDIKNQQFKSRLQIALFWDDPDLSWDTSVYQYQEVVLPVSKIWTPEFQVTNGVETTTEPGNQDLLVYSNGTVEHMVIMNTVVDCEVNLYKYPFSSDVCSIAINAWELNECGMLLIFGNVTMVDANSGDWITNGVMLKSEGDNNQRNYLSVSLTMRSEVLFLSLVLPSILIILSDIVSYALPLGGGERVSFKITLVLSFIMFLIILTNILPAGGQCSPLLQYHFCFCLVFLVVSTLQSLMTTRLANCGTLLPPFLSSSRESPLTKDANTQQNGDEDSTSELKASEVEYTPLQMVVKYLEEKHAEEQKKARHYSFANKLDFICFWIYLLILIVYTATILYLFFGRVCSIDHLDFWN</sequence>